<feature type="transmembrane region" description="Helical" evidence="1">
    <location>
        <begin position="410"/>
        <end position="427"/>
    </location>
</feature>
<protein>
    <submittedName>
        <fullName evidence="3">Zinc finger, CCHC-type</fullName>
    </submittedName>
</protein>
<evidence type="ECO:0000259" key="2">
    <source>
        <dbReference type="Pfam" id="PF07727"/>
    </source>
</evidence>
<dbReference type="InterPro" id="IPR036188">
    <property type="entry name" value="FAD/NAD-bd_sf"/>
</dbReference>
<dbReference type="EMBL" id="BKCJ010025627">
    <property type="protein sequence ID" value="GEV50985.1"/>
    <property type="molecule type" value="Genomic_DNA"/>
</dbReference>
<keyword evidence="1" id="KW-1133">Transmembrane helix</keyword>
<accession>A0A699GN31</accession>
<keyword evidence="1" id="KW-0472">Membrane</keyword>
<gene>
    <name evidence="3" type="ORF">Tci_122962</name>
</gene>
<dbReference type="Gene3D" id="3.50.50.60">
    <property type="entry name" value="FAD/NAD(P)-binding domain"/>
    <property type="match status" value="2"/>
</dbReference>
<dbReference type="InterPro" id="IPR013103">
    <property type="entry name" value="RVT_2"/>
</dbReference>
<comment type="caution">
    <text evidence="3">The sequence shown here is derived from an EMBL/GenBank/DDBJ whole genome shotgun (WGS) entry which is preliminary data.</text>
</comment>
<reference evidence="3" key="1">
    <citation type="journal article" date="2019" name="Sci. Rep.">
        <title>Draft genome of Tanacetum cinerariifolium, the natural source of mosquito coil.</title>
        <authorList>
            <person name="Yamashiro T."/>
            <person name="Shiraishi A."/>
            <person name="Satake H."/>
            <person name="Nakayama K."/>
        </authorList>
    </citation>
    <scope>NUCLEOTIDE SEQUENCE</scope>
</reference>
<feature type="domain" description="Reverse transcriptase Ty1/copia-type" evidence="2">
    <location>
        <begin position="210"/>
        <end position="283"/>
    </location>
</feature>
<evidence type="ECO:0000256" key="1">
    <source>
        <dbReference type="SAM" id="Phobius"/>
    </source>
</evidence>
<evidence type="ECO:0000313" key="3">
    <source>
        <dbReference type="EMBL" id="GEV50985.1"/>
    </source>
</evidence>
<keyword evidence="1" id="KW-0812">Transmembrane</keyword>
<feature type="transmembrane region" description="Helical" evidence="1">
    <location>
        <begin position="439"/>
        <end position="460"/>
    </location>
</feature>
<proteinExistence type="predicted"/>
<dbReference type="AlphaFoldDB" id="A0A699GN31"/>
<name>A0A699GN31_TANCI</name>
<organism evidence="3">
    <name type="scientific">Tanacetum cinerariifolium</name>
    <name type="common">Dalmatian daisy</name>
    <name type="synonym">Chrysanthemum cinerariifolium</name>
    <dbReference type="NCBI Taxonomy" id="118510"/>
    <lineage>
        <taxon>Eukaryota</taxon>
        <taxon>Viridiplantae</taxon>
        <taxon>Streptophyta</taxon>
        <taxon>Embryophyta</taxon>
        <taxon>Tracheophyta</taxon>
        <taxon>Spermatophyta</taxon>
        <taxon>Magnoliopsida</taxon>
        <taxon>eudicotyledons</taxon>
        <taxon>Gunneridae</taxon>
        <taxon>Pentapetalae</taxon>
        <taxon>asterids</taxon>
        <taxon>campanulids</taxon>
        <taxon>Asterales</taxon>
        <taxon>Asteraceae</taxon>
        <taxon>Asteroideae</taxon>
        <taxon>Anthemideae</taxon>
        <taxon>Anthemidinae</taxon>
        <taxon>Tanacetum</taxon>
    </lineage>
</organism>
<sequence length="578" mass="66467">MSLDPAFEYSLKSRVRFCPVLTDSWLLSLVIKKRVEDLHLSVESYQKKLNITLPQQTILEIEFKELYTSSHKLPGVIYEDLTKQKIVMRADELYKFSDGSLKKVRDELHHKVCDFRLEYNKEMPRRKRTAIDRKRSELMIEQIDKQMRKRRIIKNLERLVGTREIEMDYKLMTPTKPCQGDSSGILPDHRQNSMSMSVQKSQDHKKNEFGKGVIICLYVDAMLIFGTDQVQVDLTKEILPSKFSMKDMGEANIILGIRIKYESNGIAISQCHYIKKAVSQLEYSRVIRCLMYAMTYTRPDIAFAMGKLSTYTTNPAAGKEVEWLKNLLLHLWSKPIAPRDGKSTKNRRGKLKLEPVGSGLVVLYEVGEDCWKLSSMMVQFILDKGLEVDVTTRHLQRARVPHRCQGRVDFFFLWLLVLLGLLVELLLRNLGMLELLLKLPLLKCNLLIGINVWVIVGIFVDKARHQIEKFDKGVKQTCVMSFVPRFALLATRMEQYIQGQNRDLVDPGVGASGNVPCYYGYDFRSAVKQVLCHEIDVALIATGRDSFTQGLGLEIVNLETQRGFISIDERMRVIDSKG</sequence>
<dbReference type="Pfam" id="PF07727">
    <property type="entry name" value="RVT_2"/>
    <property type="match status" value="1"/>
</dbReference>